<evidence type="ECO:0000256" key="14">
    <source>
        <dbReference type="ARBA" id="ARBA00022777"/>
    </source>
</evidence>
<feature type="signal peptide" evidence="24">
    <location>
        <begin position="1"/>
        <end position="18"/>
    </location>
</feature>
<dbReference type="Gene3D" id="1.10.510.10">
    <property type="entry name" value="Transferase(Phosphotransferase) domain 1"/>
    <property type="match status" value="1"/>
</dbReference>
<dbReference type="Gene3D" id="3.80.10.10">
    <property type="entry name" value="Ribonuclease Inhibitor"/>
    <property type="match status" value="2"/>
</dbReference>
<dbReference type="PANTHER" id="PTHR48056:SF63">
    <property type="entry name" value="PROTEIN KINASE DOMAIN-CONTAINING PROTEIN"/>
    <property type="match status" value="1"/>
</dbReference>
<dbReference type="InterPro" id="IPR008271">
    <property type="entry name" value="Ser/Thr_kinase_AS"/>
</dbReference>
<dbReference type="Proteomes" id="UP001454036">
    <property type="component" value="Unassembled WGS sequence"/>
</dbReference>
<evidence type="ECO:0000256" key="4">
    <source>
        <dbReference type="ARBA" id="ARBA00022473"/>
    </source>
</evidence>
<gene>
    <name evidence="26" type="ORF">LIER_01211</name>
</gene>
<keyword evidence="6" id="KW-0723">Serine/threonine-protein kinase</keyword>
<keyword evidence="10 23" id="KW-0812">Transmembrane</keyword>
<evidence type="ECO:0000256" key="11">
    <source>
        <dbReference type="ARBA" id="ARBA00022729"/>
    </source>
</evidence>
<dbReference type="SUPFAM" id="SSF52058">
    <property type="entry name" value="L domain-like"/>
    <property type="match status" value="1"/>
</dbReference>
<organism evidence="26 27">
    <name type="scientific">Lithospermum erythrorhizon</name>
    <name type="common">Purple gromwell</name>
    <name type="synonym">Lithospermum officinale var. erythrorhizon</name>
    <dbReference type="NCBI Taxonomy" id="34254"/>
    <lineage>
        <taxon>Eukaryota</taxon>
        <taxon>Viridiplantae</taxon>
        <taxon>Streptophyta</taxon>
        <taxon>Embryophyta</taxon>
        <taxon>Tracheophyta</taxon>
        <taxon>Spermatophyta</taxon>
        <taxon>Magnoliopsida</taxon>
        <taxon>eudicotyledons</taxon>
        <taxon>Gunneridae</taxon>
        <taxon>Pentapetalae</taxon>
        <taxon>asterids</taxon>
        <taxon>lamiids</taxon>
        <taxon>Boraginales</taxon>
        <taxon>Boraginaceae</taxon>
        <taxon>Boraginoideae</taxon>
        <taxon>Lithospermeae</taxon>
        <taxon>Lithospermum</taxon>
    </lineage>
</organism>
<dbReference type="GO" id="GO:0009942">
    <property type="term" value="P:longitudinal axis specification"/>
    <property type="evidence" value="ECO:0007669"/>
    <property type="project" value="UniProtKB-ARBA"/>
</dbReference>
<dbReference type="FunFam" id="1.10.510.10:FF:000192">
    <property type="entry name" value="LRR receptor-like serine/threonine-protein kinase RPK2"/>
    <property type="match status" value="1"/>
</dbReference>
<keyword evidence="19" id="KW-0325">Glycoprotein</keyword>
<evidence type="ECO:0000256" key="20">
    <source>
        <dbReference type="ARBA" id="ARBA00047899"/>
    </source>
</evidence>
<evidence type="ECO:0000313" key="27">
    <source>
        <dbReference type="Proteomes" id="UP001454036"/>
    </source>
</evidence>
<evidence type="ECO:0000313" key="26">
    <source>
        <dbReference type="EMBL" id="GAA0139723.1"/>
    </source>
</evidence>
<dbReference type="GO" id="GO:0048508">
    <property type="term" value="P:embryonic meristem development"/>
    <property type="evidence" value="ECO:0007669"/>
    <property type="project" value="UniProtKB-ARBA"/>
</dbReference>
<dbReference type="PANTHER" id="PTHR48056">
    <property type="entry name" value="LRR RECEPTOR-LIKE SERINE/THREONINE-PROTEIN KINASE-RELATED"/>
    <property type="match status" value="1"/>
</dbReference>
<keyword evidence="13 22" id="KW-0547">Nucleotide-binding</keyword>
<dbReference type="EMBL" id="BAABME010000114">
    <property type="protein sequence ID" value="GAA0139723.1"/>
    <property type="molecule type" value="Genomic_DNA"/>
</dbReference>
<keyword evidence="27" id="KW-1185">Reference proteome</keyword>
<dbReference type="SUPFAM" id="SSF56112">
    <property type="entry name" value="Protein kinase-like (PK-like)"/>
    <property type="match status" value="1"/>
</dbReference>
<evidence type="ECO:0000256" key="6">
    <source>
        <dbReference type="ARBA" id="ARBA00022527"/>
    </source>
</evidence>
<dbReference type="InterPro" id="IPR011009">
    <property type="entry name" value="Kinase-like_dom_sf"/>
</dbReference>
<evidence type="ECO:0000256" key="18">
    <source>
        <dbReference type="ARBA" id="ARBA00023170"/>
    </source>
</evidence>
<evidence type="ECO:0000256" key="8">
    <source>
        <dbReference type="ARBA" id="ARBA00022614"/>
    </source>
</evidence>
<evidence type="ECO:0000256" key="2">
    <source>
        <dbReference type="ARBA" id="ARBA00008684"/>
    </source>
</evidence>
<dbReference type="InterPro" id="IPR000719">
    <property type="entry name" value="Prot_kinase_dom"/>
</dbReference>
<feature type="transmembrane region" description="Helical" evidence="23">
    <location>
        <begin position="349"/>
        <end position="371"/>
    </location>
</feature>
<name>A0AAV3NLB1_LITER</name>
<comment type="similarity">
    <text evidence="2">Belongs to the protein kinase superfamily. Ser/Thr protein kinase family.</text>
</comment>
<feature type="domain" description="Protein kinase" evidence="25">
    <location>
        <begin position="412"/>
        <end position="686"/>
    </location>
</feature>
<dbReference type="InterPro" id="IPR050647">
    <property type="entry name" value="Plant_LRR-RLKs"/>
</dbReference>
<evidence type="ECO:0000256" key="19">
    <source>
        <dbReference type="ARBA" id="ARBA00023180"/>
    </source>
</evidence>
<dbReference type="InterPro" id="IPR017441">
    <property type="entry name" value="Protein_kinase_ATP_BS"/>
</dbReference>
<evidence type="ECO:0000256" key="13">
    <source>
        <dbReference type="ARBA" id="ARBA00022741"/>
    </source>
</evidence>
<evidence type="ECO:0000256" key="17">
    <source>
        <dbReference type="ARBA" id="ARBA00023136"/>
    </source>
</evidence>
<keyword evidence="16 23" id="KW-1133">Transmembrane helix</keyword>
<keyword evidence="14" id="KW-0418">Kinase</keyword>
<feature type="binding site" evidence="22">
    <location>
        <position position="440"/>
    </location>
    <ligand>
        <name>ATP</name>
        <dbReference type="ChEBI" id="CHEBI:30616"/>
    </ligand>
</feature>
<keyword evidence="17 23" id="KW-0472">Membrane</keyword>
<evidence type="ECO:0000256" key="1">
    <source>
        <dbReference type="ARBA" id="ARBA00004251"/>
    </source>
</evidence>
<keyword evidence="11 24" id="KW-0732">Signal</keyword>
<evidence type="ECO:0000256" key="9">
    <source>
        <dbReference type="ARBA" id="ARBA00022679"/>
    </source>
</evidence>
<dbReference type="Gene3D" id="3.30.200.20">
    <property type="entry name" value="Phosphorylase Kinase, domain 1"/>
    <property type="match status" value="1"/>
</dbReference>
<keyword evidence="18 26" id="KW-0675">Receptor</keyword>
<comment type="subcellular location">
    <subcellularLocation>
        <location evidence="1">Cell membrane</location>
        <topology evidence="1">Single-pass type I membrane protein</topology>
    </subcellularLocation>
</comment>
<dbReference type="GO" id="GO:0009414">
    <property type="term" value="P:response to water deprivation"/>
    <property type="evidence" value="ECO:0007669"/>
    <property type="project" value="UniProtKB-ARBA"/>
</dbReference>
<dbReference type="GO" id="GO:0004674">
    <property type="term" value="F:protein serine/threonine kinase activity"/>
    <property type="evidence" value="ECO:0007669"/>
    <property type="project" value="UniProtKB-KW"/>
</dbReference>
<keyword evidence="12" id="KW-0677">Repeat</keyword>
<dbReference type="GO" id="GO:0005886">
    <property type="term" value="C:plasma membrane"/>
    <property type="evidence" value="ECO:0007669"/>
    <property type="project" value="UniProtKB-SubCell"/>
</dbReference>
<keyword evidence="15 22" id="KW-0067">ATP-binding</keyword>
<dbReference type="SMART" id="SM00220">
    <property type="entry name" value="S_TKc"/>
    <property type="match status" value="1"/>
</dbReference>
<evidence type="ECO:0000256" key="16">
    <source>
        <dbReference type="ARBA" id="ARBA00022989"/>
    </source>
</evidence>
<dbReference type="GO" id="GO:0009945">
    <property type="term" value="P:radial axis specification"/>
    <property type="evidence" value="ECO:0007669"/>
    <property type="project" value="UniProtKB-ARBA"/>
</dbReference>
<sequence>MSLFSMFESIFFVSSVLCGIFTEQVIILEFKEPSSDSDPFNLLSSWTERNDNNCTWIGVSCYYNCSVDELHISGNFLLSPHCSKSFEIPFHHFCIRRNLSGIDRNLVGNLPPVTWELSELSVLSLPCYNFTGEIVVGIRGLKNPKELVLEGNFSVCFVGKFPASLEKCRDLRTLSLAGNMTTDGIPGIVAGFKQLKQIQLSYNILVSPMAADFGKHFTNRKHLDLSVDFLEGALPLSLGNCTQLTTLLLSSYALNGRILHKFGRLKRLVLNISGNGLKGPVSGLVRHVKLPIRNILTHFAHTRTVHDILKHLLQYPPSAPAPFASVLVAQKCINGSHQCDDSLPYNDEFISIVAASMLLSVLLLLVVVFICQRLEGSKLIEQISEPSKEVTILNDIGVPLTYESVIRATADFSSTNRIGIGGFATVYRAEVCSGNVVAVKRFSPARQEGTFQFLTEVSILGRLSHRNIVTLIGFHASANEMFLLYNYLSGGNLEKYIQEREEVGFCWIKLHKISLDIASAVSFLHDHCTPQVLHRDIKPSNILLDDDCNACLSDFGLSKLLASSDADAQAEVVGTYAYIAPEYATTLQVSDKIDVYSYGVTLLELMSRKRALDPSFQSYQNGFNIVSWARLQTNIGNEMDIFSVVLWEGGPRCKLLEMLRLALMCTAESPTTRPRMVQVVEMLTALEPGTC</sequence>
<protein>
    <recommendedName>
        <fullName evidence="3">non-specific serine/threonine protein kinase</fullName>
        <ecNumber evidence="3">2.7.11.1</ecNumber>
    </recommendedName>
</protein>
<keyword evidence="9" id="KW-0808">Transferase</keyword>
<evidence type="ECO:0000259" key="25">
    <source>
        <dbReference type="PROSITE" id="PS50011"/>
    </source>
</evidence>
<dbReference type="PROSITE" id="PS00107">
    <property type="entry name" value="PROTEIN_KINASE_ATP"/>
    <property type="match status" value="1"/>
</dbReference>
<keyword evidence="4" id="KW-0217">Developmental protein</keyword>
<dbReference type="GO" id="GO:0005524">
    <property type="term" value="F:ATP binding"/>
    <property type="evidence" value="ECO:0007669"/>
    <property type="project" value="UniProtKB-UniRule"/>
</dbReference>
<reference evidence="26 27" key="1">
    <citation type="submission" date="2024-01" db="EMBL/GenBank/DDBJ databases">
        <title>The complete chloroplast genome sequence of Lithospermum erythrorhizon: insights into the phylogenetic relationship among Boraginaceae species and the maternal lineages of purple gromwells.</title>
        <authorList>
            <person name="Okada T."/>
            <person name="Watanabe K."/>
        </authorList>
    </citation>
    <scope>NUCLEOTIDE SEQUENCE [LARGE SCALE GENOMIC DNA]</scope>
</reference>
<accession>A0AAV3NLB1</accession>
<dbReference type="PROSITE" id="PS50011">
    <property type="entry name" value="PROTEIN_KINASE_DOM"/>
    <property type="match status" value="1"/>
</dbReference>
<keyword evidence="7" id="KW-0597">Phosphoprotein</keyword>
<evidence type="ECO:0000256" key="24">
    <source>
        <dbReference type="SAM" id="SignalP"/>
    </source>
</evidence>
<keyword evidence="5" id="KW-1003">Cell membrane</keyword>
<evidence type="ECO:0000256" key="3">
    <source>
        <dbReference type="ARBA" id="ARBA00012513"/>
    </source>
</evidence>
<dbReference type="PROSITE" id="PS00108">
    <property type="entry name" value="PROTEIN_KINASE_ST"/>
    <property type="match status" value="1"/>
</dbReference>
<comment type="catalytic activity">
    <reaction evidence="20">
        <text>L-threonyl-[protein] + ATP = O-phospho-L-threonyl-[protein] + ADP + H(+)</text>
        <dbReference type="Rhea" id="RHEA:46608"/>
        <dbReference type="Rhea" id="RHEA-COMP:11060"/>
        <dbReference type="Rhea" id="RHEA-COMP:11605"/>
        <dbReference type="ChEBI" id="CHEBI:15378"/>
        <dbReference type="ChEBI" id="CHEBI:30013"/>
        <dbReference type="ChEBI" id="CHEBI:30616"/>
        <dbReference type="ChEBI" id="CHEBI:61977"/>
        <dbReference type="ChEBI" id="CHEBI:456216"/>
        <dbReference type="EC" id="2.7.11.1"/>
    </reaction>
</comment>
<evidence type="ECO:0000256" key="12">
    <source>
        <dbReference type="ARBA" id="ARBA00022737"/>
    </source>
</evidence>
<dbReference type="InterPro" id="IPR032675">
    <property type="entry name" value="LRR_dom_sf"/>
</dbReference>
<dbReference type="EC" id="2.7.11.1" evidence="3"/>
<proteinExistence type="inferred from homology"/>
<evidence type="ECO:0000256" key="22">
    <source>
        <dbReference type="PROSITE-ProRule" id="PRU10141"/>
    </source>
</evidence>
<dbReference type="GO" id="GO:0009409">
    <property type="term" value="P:response to cold"/>
    <property type="evidence" value="ECO:0007669"/>
    <property type="project" value="UniProtKB-ARBA"/>
</dbReference>
<evidence type="ECO:0000256" key="10">
    <source>
        <dbReference type="ARBA" id="ARBA00022692"/>
    </source>
</evidence>
<evidence type="ECO:0000256" key="5">
    <source>
        <dbReference type="ARBA" id="ARBA00022475"/>
    </source>
</evidence>
<dbReference type="Pfam" id="PF08263">
    <property type="entry name" value="LRRNT_2"/>
    <property type="match status" value="1"/>
</dbReference>
<evidence type="ECO:0000256" key="21">
    <source>
        <dbReference type="ARBA" id="ARBA00048679"/>
    </source>
</evidence>
<dbReference type="InterPro" id="IPR013210">
    <property type="entry name" value="LRR_N_plant-typ"/>
</dbReference>
<dbReference type="FunFam" id="3.30.200.20:FF:000260">
    <property type="entry name" value="LRR receptor-like serine/threonine-protein kinase RPK2"/>
    <property type="match status" value="1"/>
</dbReference>
<dbReference type="AlphaFoldDB" id="A0AAV3NLB1"/>
<evidence type="ECO:0000256" key="15">
    <source>
        <dbReference type="ARBA" id="ARBA00022840"/>
    </source>
</evidence>
<feature type="chain" id="PRO_5043394035" description="non-specific serine/threonine protein kinase" evidence="24">
    <location>
        <begin position="19"/>
        <end position="691"/>
    </location>
</feature>
<keyword evidence="8" id="KW-0433">Leucine-rich repeat</keyword>
<dbReference type="Pfam" id="PF00069">
    <property type="entry name" value="Pkinase"/>
    <property type="match status" value="1"/>
</dbReference>
<comment type="caution">
    <text evidence="26">The sequence shown here is derived from an EMBL/GenBank/DDBJ whole genome shotgun (WGS) entry which is preliminary data.</text>
</comment>
<evidence type="ECO:0000256" key="7">
    <source>
        <dbReference type="ARBA" id="ARBA00022553"/>
    </source>
</evidence>
<evidence type="ECO:0000256" key="23">
    <source>
        <dbReference type="SAM" id="Phobius"/>
    </source>
</evidence>
<comment type="catalytic activity">
    <reaction evidence="21">
        <text>L-seryl-[protein] + ATP = O-phospho-L-seryl-[protein] + ADP + H(+)</text>
        <dbReference type="Rhea" id="RHEA:17989"/>
        <dbReference type="Rhea" id="RHEA-COMP:9863"/>
        <dbReference type="Rhea" id="RHEA-COMP:11604"/>
        <dbReference type="ChEBI" id="CHEBI:15378"/>
        <dbReference type="ChEBI" id="CHEBI:29999"/>
        <dbReference type="ChEBI" id="CHEBI:30616"/>
        <dbReference type="ChEBI" id="CHEBI:83421"/>
        <dbReference type="ChEBI" id="CHEBI:456216"/>
        <dbReference type="EC" id="2.7.11.1"/>
    </reaction>
</comment>